<dbReference type="Proteomes" id="UP000000763">
    <property type="component" value="Chromosome 8"/>
</dbReference>
<dbReference type="InterPro" id="IPR025315">
    <property type="entry name" value="DUF4220"/>
</dbReference>
<evidence type="ECO:0000313" key="4">
    <source>
        <dbReference type="EMBL" id="BAC64985.1"/>
    </source>
</evidence>
<reference evidence="4" key="1">
    <citation type="submission" date="2001-12" db="EMBL/GenBank/DDBJ databases">
        <title>Oryza sativa nipponbare(GA3) genomic DNA, chromosome 8, PAC clone:P0443G08.</title>
        <authorList>
            <person name="Sasaki T."/>
            <person name="Matsumoto T."/>
            <person name="Yamamoto K."/>
        </authorList>
    </citation>
    <scope>NUCLEOTIDE SEQUENCE</scope>
</reference>
<dbReference type="AlphaFoldDB" id="Q84PY2"/>
<keyword evidence="2" id="KW-0472">Membrane</keyword>
<accession>Q84PY2</accession>
<evidence type="ECO:0000313" key="6">
    <source>
        <dbReference type="Proteomes" id="UP000000763"/>
    </source>
</evidence>
<protein>
    <recommendedName>
        <fullName evidence="3">DUF4220 domain-containing protein</fullName>
    </recommendedName>
</protein>
<feature type="region of interest" description="Disordered" evidence="1">
    <location>
        <begin position="570"/>
        <end position="640"/>
    </location>
</feature>
<dbReference type="InterPro" id="IPR007658">
    <property type="entry name" value="DUF594"/>
</dbReference>
<feature type="domain" description="DUF4220" evidence="3">
    <location>
        <begin position="45"/>
        <end position="338"/>
    </location>
</feature>
<reference evidence="5" key="2">
    <citation type="submission" date="2002-09" db="EMBL/GenBank/DDBJ databases">
        <title>Oryza sativa nipponbare(GA3) genomic DNA, chromosome 8, PAC clone:P0015A04.</title>
        <authorList>
            <person name="Sasaki T."/>
            <person name="Matsumoto T."/>
            <person name="Katayose Y."/>
        </authorList>
    </citation>
    <scope>NUCLEOTIDE SEQUENCE</scope>
</reference>
<dbReference type="HOGENOM" id="CLU_1350855_0_0_1"/>
<feature type="transmembrane region" description="Helical" evidence="2">
    <location>
        <begin position="42"/>
        <end position="62"/>
    </location>
</feature>
<evidence type="ECO:0000313" key="5">
    <source>
        <dbReference type="EMBL" id="BAD33852.1"/>
    </source>
</evidence>
<keyword evidence="2" id="KW-1133">Transmembrane helix</keyword>
<dbReference type="PANTHER" id="PTHR31325">
    <property type="entry name" value="OS01G0798800 PROTEIN-RELATED"/>
    <property type="match status" value="1"/>
</dbReference>
<reference evidence="6" key="4">
    <citation type="journal article" date="2008" name="Nucleic Acids Res.">
        <title>The rice annotation project database (RAP-DB): 2008 update.</title>
        <authorList>
            <consortium name="The rice annotation project (RAP)"/>
        </authorList>
    </citation>
    <scope>GENOME REANNOTATION</scope>
    <source>
        <strain evidence="6">cv. Nipponbare</strain>
    </source>
</reference>
<reference evidence="6" key="3">
    <citation type="journal article" date="2005" name="Nature">
        <title>The map-based sequence of the rice genome.</title>
        <authorList>
            <consortium name="International rice genome sequencing project (IRGSP)"/>
            <person name="Matsumoto T."/>
            <person name="Wu J."/>
            <person name="Kanamori H."/>
            <person name="Katayose Y."/>
            <person name="Fujisawa M."/>
            <person name="Namiki N."/>
            <person name="Mizuno H."/>
            <person name="Yamamoto K."/>
            <person name="Antonio B.A."/>
            <person name="Baba T."/>
            <person name="Sakata K."/>
            <person name="Nagamura Y."/>
            <person name="Aoki H."/>
            <person name="Arikawa K."/>
            <person name="Arita K."/>
            <person name="Bito T."/>
            <person name="Chiden Y."/>
            <person name="Fujitsuka N."/>
            <person name="Fukunaka R."/>
            <person name="Hamada M."/>
            <person name="Harada C."/>
            <person name="Hayashi A."/>
            <person name="Hijishita S."/>
            <person name="Honda M."/>
            <person name="Hosokawa S."/>
            <person name="Ichikawa Y."/>
            <person name="Idonuma A."/>
            <person name="Iijima M."/>
            <person name="Ikeda M."/>
            <person name="Ikeno M."/>
            <person name="Ito K."/>
            <person name="Ito S."/>
            <person name="Ito T."/>
            <person name="Ito Y."/>
            <person name="Ito Y."/>
            <person name="Iwabuchi A."/>
            <person name="Kamiya K."/>
            <person name="Karasawa W."/>
            <person name="Kurita K."/>
            <person name="Katagiri S."/>
            <person name="Kikuta A."/>
            <person name="Kobayashi H."/>
            <person name="Kobayashi N."/>
            <person name="Machita K."/>
            <person name="Maehara T."/>
            <person name="Masukawa M."/>
            <person name="Mizubayashi T."/>
            <person name="Mukai Y."/>
            <person name="Nagasaki H."/>
            <person name="Nagata Y."/>
            <person name="Naito S."/>
            <person name="Nakashima M."/>
            <person name="Nakama Y."/>
            <person name="Nakamichi Y."/>
            <person name="Nakamura M."/>
            <person name="Meguro A."/>
            <person name="Negishi M."/>
            <person name="Ohta I."/>
            <person name="Ohta T."/>
            <person name="Okamoto M."/>
            <person name="Ono N."/>
            <person name="Saji S."/>
            <person name="Sakaguchi M."/>
            <person name="Sakai K."/>
            <person name="Shibata M."/>
            <person name="Shimokawa T."/>
            <person name="Song J."/>
            <person name="Takazaki Y."/>
            <person name="Terasawa K."/>
            <person name="Tsugane M."/>
            <person name="Tsuji K."/>
            <person name="Ueda S."/>
            <person name="Waki K."/>
            <person name="Yamagata H."/>
            <person name="Yamamoto M."/>
            <person name="Yamamoto S."/>
            <person name="Yamane H."/>
            <person name="Yoshiki S."/>
            <person name="Yoshihara R."/>
            <person name="Yukawa K."/>
            <person name="Zhong H."/>
            <person name="Yano M."/>
            <person name="Yuan Q."/>
            <person name="Ouyang S."/>
            <person name="Liu J."/>
            <person name="Jones K.M."/>
            <person name="Gansberger K."/>
            <person name="Moffat K."/>
            <person name="Hill J."/>
            <person name="Bera J."/>
            <person name="Fadrosh D."/>
            <person name="Jin S."/>
            <person name="Johri S."/>
            <person name="Kim M."/>
            <person name="Overton L."/>
            <person name="Reardon M."/>
            <person name="Tsitrin T."/>
            <person name="Vuong H."/>
            <person name="Weaver B."/>
            <person name="Ciecko A."/>
            <person name="Tallon L."/>
            <person name="Jackson J."/>
            <person name="Pai G."/>
            <person name="Aken S.V."/>
            <person name="Utterback T."/>
            <person name="Reidmuller S."/>
            <person name="Feldblyum T."/>
            <person name="Hsiao J."/>
            <person name="Zismann V."/>
            <person name="Iobst S."/>
            <person name="de Vazeille A.R."/>
            <person name="Buell C.R."/>
            <person name="Ying K."/>
            <person name="Li Y."/>
            <person name="Lu T."/>
            <person name="Huang Y."/>
            <person name="Zhao Q."/>
            <person name="Feng Q."/>
            <person name="Zhang L."/>
            <person name="Zhu J."/>
            <person name="Weng Q."/>
            <person name="Mu J."/>
            <person name="Lu Y."/>
            <person name="Fan D."/>
            <person name="Liu Y."/>
            <person name="Guan J."/>
            <person name="Zhang Y."/>
            <person name="Yu S."/>
            <person name="Liu X."/>
            <person name="Zhang Y."/>
            <person name="Hong G."/>
            <person name="Han B."/>
            <person name="Choisne N."/>
            <person name="Demange N."/>
            <person name="Orjeda G."/>
            <person name="Samain S."/>
            <person name="Cattolico L."/>
            <person name="Pelletier E."/>
            <person name="Couloux A."/>
            <person name="Segurens B."/>
            <person name="Wincker P."/>
            <person name="D'Hont A."/>
            <person name="Scarpelli C."/>
            <person name="Weissenbach J."/>
            <person name="Salanoubat M."/>
            <person name="Quetier F."/>
            <person name="Yu Y."/>
            <person name="Kim H.R."/>
            <person name="Rambo T."/>
            <person name="Currie J."/>
            <person name="Collura K."/>
            <person name="Luo M."/>
            <person name="Yang T."/>
            <person name="Ammiraju J.S.S."/>
            <person name="Engler F."/>
            <person name="Soderlund C."/>
            <person name="Wing R.A."/>
            <person name="Palmer L.E."/>
            <person name="de la Bastide M."/>
            <person name="Spiegel L."/>
            <person name="Nascimento L."/>
            <person name="Zutavern T."/>
            <person name="O'Shaughnessy A."/>
            <person name="Dike S."/>
            <person name="Dedhia N."/>
            <person name="Preston R."/>
            <person name="Balija V."/>
            <person name="McCombie W.R."/>
            <person name="Chow T."/>
            <person name="Chen H."/>
            <person name="Chung M."/>
            <person name="Chen C."/>
            <person name="Shaw J."/>
            <person name="Wu H."/>
            <person name="Hsiao K."/>
            <person name="Chao Y."/>
            <person name="Chu M."/>
            <person name="Cheng C."/>
            <person name="Hour A."/>
            <person name="Lee P."/>
            <person name="Lin S."/>
            <person name="Lin Y."/>
            <person name="Liou J."/>
            <person name="Liu S."/>
            <person name="Hsing Y."/>
            <person name="Raghuvanshi S."/>
            <person name="Mohanty A."/>
            <person name="Bharti A.K."/>
            <person name="Gaur A."/>
            <person name="Gupta V."/>
            <person name="Kumar D."/>
            <person name="Ravi V."/>
            <person name="Vij S."/>
            <person name="Kapur A."/>
            <person name="Khurana P."/>
            <person name="Khurana P."/>
            <person name="Khurana J.P."/>
            <person name="Tyagi A.K."/>
            <person name="Gaikwad K."/>
            <person name="Singh A."/>
            <person name="Dalal V."/>
            <person name="Srivastava S."/>
            <person name="Dixit A."/>
            <person name="Pal A.K."/>
            <person name="Ghazi I.A."/>
            <person name="Yadav M."/>
            <person name="Pandit A."/>
            <person name="Bhargava A."/>
            <person name="Sureshbabu K."/>
            <person name="Batra K."/>
            <person name="Sharma T.R."/>
            <person name="Mohapatra T."/>
            <person name="Singh N.K."/>
            <person name="Messing J."/>
            <person name="Nelson A.B."/>
            <person name="Fuks G."/>
            <person name="Kavchok S."/>
            <person name="Keizer G."/>
            <person name="Linton E."/>
            <person name="Llaca V."/>
            <person name="Song R."/>
            <person name="Tanyolac B."/>
            <person name="Young S."/>
            <person name="Ho-Il K."/>
            <person name="Hahn J.H."/>
            <person name="Sangsakoo G."/>
            <person name="Vanavichit A."/>
            <person name="de Mattos Luiz.A.T."/>
            <person name="Zimmer P.D."/>
            <person name="Malone G."/>
            <person name="Dellagostin O."/>
            <person name="de Oliveira A.C."/>
            <person name="Bevan M."/>
            <person name="Bancroft I."/>
            <person name="Minx P."/>
            <person name="Cordum H."/>
            <person name="Wilson R."/>
            <person name="Cheng Z."/>
            <person name="Jin W."/>
            <person name="Jiang J."/>
            <person name="Leong S.A."/>
            <person name="Iwama H."/>
            <person name="Gojobori T."/>
            <person name="Itoh T."/>
            <person name="Niimura Y."/>
            <person name="Fujii Y."/>
            <person name="Habara T."/>
            <person name="Sakai H."/>
            <person name="Sato Y."/>
            <person name="Wilson G."/>
            <person name="Kumar K."/>
            <person name="McCouch S."/>
            <person name="Juretic N."/>
            <person name="Hoen D."/>
            <person name="Wright S."/>
            <person name="Bruskiewich R."/>
            <person name="Bureau T."/>
            <person name="Miyao A."/>
            <person name="Hirochika H."/>
            <person name="Nishikawa T."/>
            <person name="Kadowaki K."/>
            <person name="Sugiura M."/>
            <person name="Burr B."/>
            <person name="Sasaki T."/>
        </authorList>
    </citation>
    <scope>NUCLEOTIDE SEQUENCE [LARGE SCALE GENOMIC DNA]</scope>
    <source>
        <strain evidence="6">cv. Nipponbare</strain>
    </source>
</reference>
<dbReference type="Pfam" id="PF04578">
    <property type="entry name" value="DUF594"/>
    <property type="match status" value="1"/>
</dbReference>
<keyword evidence="2" id="KW-0812">Transmembrane</keyword>
<evidence type="ECO:0000256" key="1">
    <source>
        <dbReference type="SAM" id="MobiDB-lite"/>
    </source>
</evidence>
<evidence type="ECO:0000259" key="3">
    <source>
        <dbReference type="Pfam" id="PF13968"/>
    </source>
</evidence>
<feature type="transmembrane region" description="Helical" evidence="2">
    <location>
        <begin position="284"/>
        <end position="305"/>
    </location>
</feature>
<name>Q84PY2_ORYSJ</name>
<dbReference type="EMBL" id="AP005740">
    <property type="protein sequence ID" value="BAD33852.1"/>
    <property type="molecule type" value="Genomic_DNA"/>
</dbReference>
<proteinExistence type="predicted"/>
<dbReference type="Pfam" id="PF13968">
    <property type="entry name" value="DUF4220"/>
    <property type="match status" value="1"/>
</dbReference>
<sequence>MEIEVIDKCVNISLGPTLKGIVIRRSKAIVIQKLTHDRFNRFFIWLSYLASDALAVYALATLFNRKKKLQHDNNGSHDLEVVWAPILLMHLGGQMFITAYNIEDNELWRRHILTALSQVTVAIYVFCQSWSSSADRRLLAAAILLFIVGIVKCFEKPMSLKAASFNELVSSNYDAELDIVVNREEMLESFVNEAKALLQRSDHSPPASQQGTREEISSPEFDVPTMLFVDFAYPYSDRLDNLKYFFTLDLTQVCKTINSGLSSIFDILYTRNKIDSEQPDANRYCWLSTWMLAILLVIPAVGLLHSSHKQAYSHNDVIVTFLMAYGTLLLEIISMAVVWKYLDVLPNTMAQQSLVGFFTRNKRHAWLISIAGCLQCKGWSLEKPFDEIVLIWHVATDFCFHKYHESFGPPNGPSFRVMSRAISNYIMHLLFANPEMLMAGSRSNLFTTAYRELDSILHKEKNLPVDDEEKLTLKVIEKVEHKRNCFIHDAFRLARDLLLARGYKKMWDVIIDVWVEMLCFSAGRCRGYLHAKSLGSGVEYLSHVWLLLAHAGMETFPEMLQRRQLFHLPTEEPEDEREDGVIGPSDSQGSKNPHNLKEEGGHGVAPTDTSQGAESRKEKQDQHVAPSAPQGDIVVPPATE</sequence>
<feature type="transmembrane region" description="Helical" evidence="2">
    <location>
        <begin position="82"/>
        <end position="100"/>
    </location>
</feature>
<dbReference type="EMBL" id="AP004461">
    <property type="protein sequence ID" value="BAC64985.1"/>
    <property type="molecule type" value="Genomic_DNA"/>
</dbReference>
<feature type="transmembrane region" description="Helical" evidence="2">
    <location>
        <begin position="317"/>
        <end position="339"/>
    </location>
</feature>
<gene>
    <name evidence="4" type="primary">P0443G08.108</name>
    <name evidence="5" type="ORF">P0015A04.28</name>
</gene>
<organism evidence="4 6">
    <name type="scientific">Oryza sativa subsp. japonica</name>
    <name type="common">Rice</name>
    <dbReference type="NCBI Taxonomy" id="39947"/>
    <lineage>
        <taxon>Eukaryota</taxon>
        <taxon>Viridiplantae</taxon>
        <taxon>Streptophyta</taxon>
        <taxon>Embryophyta</taxon>
        <taxon>Tracheophyta</taxon>
        <taxon>Spermatophyta</taxon>
        <taxon>Magnoliopsida</taxon>
        <taxon>Liliopsida</taxon>
        <taxon>Poales</taxon>
        <taxon>Poaceae</taxon>
        <taxon>BOP clade</taxon>
        <taxon>Oryzoideae</taxon>
        <taxon>Oryzeae</taxon>
        <taxon>Oryzinae</taxon>
        <taxon>Oryza</taxon>
        <taxon>Oryza sativa</taxon>
    </lineage>
</organism>
<evidence type="ECO:0000256" key="2">
    <source>
        <dbReference type="SAM" id="Phobius"/>
    </source>
</evidence>